<dbReference type="InterPro" id="IPR020846">
    <property type="entry name" value="MFS_dom"/>
</dbReference>
<dbReference type="AlphaFoldDB" id="A0A8I6TG26"/>
<dbReference type="GO" id="GO:0016020">
    <property type="term" value="C:membrane"/>
    <property type="evidence" value="ECO:0007669"/>
    <property type="project" value="UniProtKB-SubCell"/>
</dbReference>
<evidence type="ECO:0000256" key="1">
    <source>
        <dbReference type="ARBA" id="ARBA00004141"/>
    </source>
</evidence>
<dbReference type="Gene3D" id="1.20.1250.20">
    <property type="entry name" value="MFS general substrate transporter like domains"/>
    <property type="match status" value="1"/>
</dbReference>
<dbReference type="InterPro" id="IPR050549">
    <property type="entry name" value="MFS_Trehalose_Transporter"/>
</dbReference>
<sequence>MKSACCLTTKSYLMGNQRLVYGDRTSELFTFLSMRNPLANKKMASTSSGMDIVQEEIRPLLDPQPSTSQAPPDFVITPSFTSSKRSSLLRQIFLGFVVALPSLPCGMSLAFSATSFEELNFTVDEASWFASVTYMAIPIGCLIVGELMDKYGRRPALILINVVNFVGWLVLAVPSSQPSVYKLIFGRILTGVAVGLASIPASVYAAECLCSADLRIRSSLVTWSTVALGGGIFAVFTSGSYLEYHDVASMATLFSIVALILVAIFIPESPVWLSMKGRHGDAEWSQKEINIVPPPHPIEQPSEVEDYPVLPKRYPTPPPRPETFKELLKPEVYKPLMIMIGFLFFQQFSGVYVMIAYVVDIIRASGVVTLSAYSVTAVGGGAILLVCLIASMIYPATGVRSVATFSGAGIFLTMYANGTFLMLRPYWAASAEWHFLHWVPIVLILTNIVVSTIGFLVLPWSMMAEVFPINVKGVAAGLATCIGYIFSFIVLKTYPYIQLGLGVSGVFFFFGTMALLGTIFVALFLPETKGKTLEEIVDGFSSRTKRKF</sequence>
<evidence type="ECO:0000256" key="5">
    <source>
        <dbReference type="SAM" id="Phobius"/>
    </source>
</evidence>
<evidence type="ECO:0000256" key="4">
    <source>
        <dbReference type="ARBA" id="ARBA00023136"/>
    </source>
</evidence>
<organism evidence="7 8">
    <name type="scientific">Cimex lectularius</name>
    <name type="common">Bed bug</name>
    <name type="synonym">Acanthia lectularia</name>
    <dbReference type="NCBI Taxonomy" id="79782"/>
    <lineage>
        <taxon>Eukaryota</taxon>
        <taxon>Metazoa</taxon>
        <taxon>Ecdysozoa</taxon>
        <taxon>Arthropoda</taxon>
        <taxon>Hexapoda</taxon>
        <taxon>Insecta</taxon>
        <taxon>Pterygota</taxon>
        <taxon>Neoptera</taxon>
        <taxon>Paraneoptera</taxon>
        <taxon>Hemiptera</taxon>
        <taxon>Heteroptera</taxon>
        <taxon>Panheteroptera</taxon>
        <taxon>Cimicomorpha</taxon>
        <taxon>Cimicidae</taxon>
        <taxon>Cimex</taxon>
    </lineage>
</organism>
<feature type="transmembrane region" description="Helical" evidence="5">
    <location>
        <begin position="220"/>
        <end position="241"/>
    </location>
</feature>
<feature type="transmembrane region" description="Helical" evidence="5">
    <location>
        <begin position="180"/>
        <end position="199"/>
    </location>
</feature>
<dbReference type="InterPro" id="IPR036259">
    <property type="entry name" value="MFS_trans_sf"/>
</dbReference>
<dbReference type="RefSeq" id="XP_014253763.2">
    <property type="nucleotide sequence ID" value="XM_014398277.2"/>
</dbReference>
<evidence type="ECO:0000259" key="6">
    <source>
        <dbReference type="PROSITE" id="PS50850"/>
    </source>
</evidence>
<feature type="transmembrane region" description="Helical" evidence="5">
    <location>
        <begin position="156"/>
        <end position="174"/>
    </location>
</feature>
<dbReference type="PRINTS" id="PR00171">
    <property type="entry name" value="SUGRTRNSPORT"/>
</dbReference>
<feature type="transmembrane region" description="Helical" evidence="5">
    <location>
        <begin position="370"/>
        <end position="390"/>
    </location>
</feature>
<evidence type="ECO:0000256" key="2">
    <source>
        <dbReference type="ARBA" id="ARBA00022692"/>
    </source>
</evidence>
<dbReference type="PANTHER" id="PTHR48021:SF89">
    <property type="entry name" value="FI02132P-RELATED"/>
    <property type="match status" value="1"/>
</dbReference>
<dbReference type="GO" id="GO:0022857">
    <property type="term" value="F:transmembrane transporter activity"/>
    <property type="evidence" value="ECO:0007669"/>
    <property type="project" value="InterPro"/>
</dbReference>
<evidence type="ECO:0000256" key="3">
    <source>
        <dbReference type="ARBA" id="ARBA00022989"/>
    </source>
</evidence>
<feature type="transmembrane region" description="Helical" evidence="5">
    <location>
        <begin position="435"/>
        <end position="458"/>
    </location>
</feature>
<accession>A0A8I6TG26</accession>
<dbReference type="PANTHER" id="PTHR48021">
    <property type="match status" value="1"/>
</dbReference>
<dbReference type="Pfam" id="PF00083">
    <property type="entry name" value="Sugar_tr"/>
    <property type="match status" value="1"/>
</dbReference>
<dbReference type="OMA" id="CSFAVHI"/>
<dbReference type="Proteomes" id="UP000494040">
    <property type="component" value="Unassembled WGS sequence"/>
</dbReference>
<evidence type="ECO:0000313" key="7">
    <source>
        <dbReference type="EnsemblMetazoa" id="XP_014253763.2"/>
    </source>
</evidence>
<name>A0A8I6TG26_CIMLE</name>
<dbReference type="PROSITE" id="PS50850">
    <property type="entry name" value="MFS"/>
    <property type="match status" value="1"/>
</dbReference>
<dbReference type="EnsemblMetazoa" id="XM_014398277.2">
    <property type="protein sequence ID" value="XP_014253763.2"/>
    <property type="gene ID" value="LOC106669028"/>
</dbReference>
<dbReference type="KEGG" id="clec:106669028"/>
<reference evidence="7" key="1">
    <citation type="submission" date="2022-01" db="UniProtKB">
        <authorList>
            <consortium name="EnsemblMetazoa"/>
        </authorList>
    </citation>
    <scope>IDENTIFICATION</scope>
</reference>
<protein>
    <recommendedName>
        <fullName evidence="6">Major facilitator superfamily (MFS) profile domain-containing protein</fullName>
    </recommendedName>
</protein>
<evidence type="ECO:0000313" key="8">
    <source>
        <dbReference type="Proteomes" id="UP000494040"/>
    </source>
</evidence>
<feature type="transmembrane region" description="Helical" evidence="5">
    <location>
        <begin position="126"/>
        <end position="144"/>
    </location>
</feature>
<feature type="transmembrane region" description="Helical" evidence="5">
    <location>
        <begin position="470"/>
        <end position="491"/>
    </location>
</feature>
<feature type="transmembrane region" description="Helical" evidence="5">
    <location>
        <begin position="402"/>
        <end position="423"/>
    </location>
</feature>
<dbReference type="InterPro" id="IPR003663">
    <property type="entry name" value="Sugar/inositol_transpt"/>
</dbReference>
<feature type="transmembrane region" description="Helical" evidence="5">
    <location>
        <begin position="497"/>
        <end position="525"/>
    </location>
</feature>
<keyword evidence="3 5" id="KW-1133">Transmembrane helix</keyword>
<dbReference type="SUPFAM" id="SSF103473">
    <property type="entry name" value="MFS general substrate transporter"/>
    <property type="match status" value="1"/>
</dbReference>
<feature type="transmembrane region" description="Helical" evidence="5">
    <location>
        <begin position="92"/>
        <end position="114"/>
    </location>
</feature>
<dbReference type="FunFam" id="1.20.1250.20:FF:000249">
    <property type="entry name" value="facilitated trehalose transporter Tret1"/>
    <property type="match status" value="1"/>
</dbReference>
<feature type="transmembrane region" description="Helical" evidence="5">
    <location>
        <begin position="336"/>
        <end position="358"/>
    </location>
</feature>
<feature type="domain" description="Major facilitator superfamily (MFS) profile" evidence="6">
    <location>
        <begin position="87"/>
        <end position="529"/>
    </location>
</feature>
<dbReference type="InterPro" id="IPR005828">
    <property type="entry name" value="MFS_sugar_transport-like"/>
</dbReference>
<keyword evidence="4 5" id="KW-0472">Membrane</keyword>
<keyword evidence="2 5" id="KW-0812">Transmembrane</keyword>
<proteinExistence type="predicted"/>
<keyword evidence="8" id="KW-1185">Reference proteome</keyword>
<feature type="transmembrane region" description="Helical" evidence="5">
    <location>
        <begin position="247"/>
        <end position="266"/>
    </location>
</feature>
<dbReference type="GeneID" id="106669028"/>
<dbReference type="OrthoDB" id="6612291at2759"/>
<comment type="subcellular location">
    <subcellularLocation>
        <location evidence="1">Membrane</location>
        <topology evidence="1">Multi-pass membrane protein</topology>
    </subcellularLocation>
</comment>